<feature type="domain" description="DUF11" evidence="1">
    <location>
        <begin position="286"/>
        <end position="404"/>
    </location>
</feature>
<comment type="caution">
    <text evidence="2">The sequence shown here is derived from an EMBL/GenBank/DDBJ whole genome shotgun (WGS) entry which is preliminary data.</text>
</comment>
<dbReference type="Pfam" id="PF01345">
    <property type="entry name" value="DUF11"/>
    <property type="match status" value="4"/>
</dbReference>
<feature type="non-terminal residue" evidence="2">
    <location>
        <position position="1"/>
    </location>
</feature>
<dbReference type="AlphaFoldDB" id="A0A0F9BB48"/>
<gene>
    <name evidence="2" type="ORF">LCGC14_2468180</name>
</gene>
<name>A0A0F9BB48_9ZZZZ</name>
<evidence type="ECO:0000259" key="1">
    <source>
        <dbReference type="Pfam" id="PF01345"/>
    </source>
</evidence>
<proteinExistence type="predicted"/>
<reference evidence="2" key="1">
    <citation type="journal article" date="2015" name="Nature">
        <title>Complex archaea that bridge the gap between prokaryotes and eukaryotes.</title>
        <authorList>
            <person name="Spang A."/>
            <person name="Saw J.H."/>
            <person name="Jorgensen S.L."/>
            <person name="Zaremba-Niedzwiedzka K."/>
            <person name="Martijn J."/>
            <person name="Lind A.E."/>
            <person name="van Eijk R."/>
            <person name="Schleper C."/>
            <person name="Guy L."/>
            <person name="Ettema T.J."/>
        </authorList>
    </citation>
    <scope>NUCLEOTIDE SEQUENCE</scope>
</reference>
<organism evidence="2">
    <name type="scientific">marine sediment metagenome</name>
    <dbReference type="NCBI Taxonomy" id="412755"/>
    <lineage>
        <taxon>unclassified sequences</taxon>
        <taxon>metagenomes</taxon>
        <taxon>ecological metagenomes</taxon>
    </lineage>
</organism>
<dbReference type="InterPro" id="IPR051172">
    <property type="entry name" value="Chlamydia_OmcB"/>
</dbReference>
<dbReference type="Gene3D" id="2.60.40.3080">
    <property type="match status" value="3"/>
</dbReference>
<protein>
    <recommendedName>
        <fullName evidence="1">DUF11 domain-containing protein</fullName>
    </recommendedName>
</protein>
<dbReference type="NCBIfam" id="TIGR01451">
    <property type="entry name" value="B_ant_repeat"/>
    <property type="match status" value="4"/>
</dbReference>
<dbReference type="EMBL" id="LAZR01038587">
    <property type="protein sequence ID" value="KKL19169.1"/>
    <property type="molecule type" value="Genomic_DNA"/>
</dbReference>
<feature type="non-terminal residue" evidence="2">
    <location>
        <position position="510"/>
    </location>
</feature>
<sequence length="510" mass="52688">ITVDYLDEVAGPPDNYTNQHRYAYVQVNQSTDLEVTKTVDIGTPNVGDTITYTLTVQNNGPSNASGVLLEDQLPSGVTNKTEYGDGTYNHASDIWTVGVVNSGDSKTINIEVTVNSGTEYQSFNNTALINSTDQFDPDPANDSDSASITVQGSDLKVTKVVDKPYPAVGDYVTFTVTVENLGSNGATNVLLEDIYDADLIFNTSSGDGVYNSATYEWGSGYNASGMVGFSNILVGGTRTLTLSSQINAGAGGTTLSNFANIISADQADPSIINNSATASVAVGGTDLEILKSINNSTPNVGDTVTYTVTINNVGPSDATNVTAQDWLPSGVTHISNTPSTGSFDPATGIWTIGTVPASVGNTVTLDIIASIDLGTGGQTLTNIANITAITETDLDNTNDSASVDLTVQLVDIAISKIVNDTAPNPSGSIQYTITATNNGPDTATIIEIYDPLPAALSAITSYPDAGTTYLGALWTIPSLGAGLTNTLIVNATAPATVGEVVSNTALLNSV</sequence>
<evidence type="ECO:0000313" key="2">
    <source>
        <dbReference type="EMBL" id="KKL19169.1"/>
    </source>
</evidence>
<dbReference type="InterPro" id="IPR001434">
    <property type="entry name" value="OmcB-like_DUF11"/>
</dbReference>
<feature type="domain" description="DUF11" evidence="1">
    <location>
        <begin position="411"/>
        <end position="508"/>
    </location>
</feature>
<dbReference type="PANTHER" id="PTHR34819:SF3">
    <property type="entry name" value="CELL SURFACE PROTEIN"/>
    <property type="match status" value="1"/>
</dbReference>
<dbReference type="InterPro" id="IPR047589">
    <property type="entry name" value="DUF11_rpt"/>
</dbReference>
<dbReference type="PANTHER" id="PTHR34819">
    <property type="entry name" value="LARGE CYSTEINE-RICH PERIPLASMIC PROTEIN OMCB"/>
    <property type="match status" value="1"/>
</dbReference>
<feature type="domain" description="DUF11" evidence="1">
    <location>
        <begin position="32"/>
        <end position="148"/>
    </location>
</feature>
<accession>A0A0F9BB48</accession>
<feature type="domain" description="DUF11" evidence="1">
    <location>
        <begin position="154"/>
        <end position="280"/>
    </location>
</feature>